<reference evidence="3 4" key="1">
    <citation type="journal article" date="2010" name="Proc. Natl. Acad. Sci. U.S.A.">
        <title>Genome analysis of Bifidobacterium bifidum PRL2010 reveals metabolic pathways for host-derived glycan foraging.</title>
        <authorList>
            <person name="Turroni F."/>
            <person name="Bottacini F."/>
            <person name="Foroni E."/>
            <person name="Mulder I."/>
            <person name="Kim J.H."/>
            <person name="Zomer A."/>
            <person name="Sanchez B."/>
            <person name="Bidossi A."/>
            <person name="Ferrarini A."/>
            <person name="Giubellini V."/>
            <person name="Delledonne M."/>
            <person name="Henrissat B."/>
            <person name="Coutinho P."/>
            <person name="Oggioni M."/>
            <person name="Fitzgerald G.F."/>
            <person name="Mills D."/>
            <person name="Margolles A."/>
            <person name="Kelly D."/>
            <person name="van Sinderen D."/>
            <person name="Ventura M."/>
        </authorList>
    </citation>
    <scope>NUCLEOTIDE SEQUENCE [LARGE SCALE GENOMIC DNA]</scope>
    <source>
        <strain evidence="3 4">PRL2010</strain>
    </source>
</reference>
<dbReference type="KEGG" id="bbp:BBPR_0657"/>
<dbReference type="PATRIC" id="fig|702459.3.peg.686"/>
<name>A0A0H3E9G2_BIFBP</name>
<dbReference type="PANTHER" id="PTHR31964:SF113">
    <property type="entry name" value="USPA DOMAIN-CONTAINING PROTEIN"/>
    <property type="match status" value="1"/>
</dbReference>
<evidence type="ECO:0000259" key="2">
    <source>
        <dbReference type="Pfam" id="PF00582"/>
    </source>
</evidence>
<evidence type="ECO:0000256" key="1">
    <source>
        <dbReference type="ARBA" id="ARBA00008791"/>
    </source>
</evidence>
<feature type="domain" description="UspA" evidence="2">
    <location>
        <begin position="21"/>
        <end position="157"/>
    </location>
</feature>
<evidence type="ECO:0000313" key="4">
    <source>
        <dbReference type="Proteomes" id="UP000002312"/>
    </source>
</evidence>
<sequence length="331" mass="35271">MTQPDVNIESEPRTSNGAGDIVVGVDGSEESFTALQWALREASLSGRAVNAVYAWTHSWDMGAQPDNPDAWEKASKAITEQLLDWVNEASAGIAFDPDNLKLTSVHASGTTGLLQIGADAQQIVVGRRSLGRVTRWFVGSLSSSLAESAKVPVTVVRIAGNEDKSVQDDIAHSLAPGMPIHHDDDELAADKGKRPVVVGVDGSETSRHALRFAIDFAALHHAPLQVMFCWQLKDLGEVPGYENAIASIGAGQDHAQDIVRRMIEQADIPDGLQVTGKAFHIAAAKGLTTASRFASHLVVGSRGLSGLDARFLGSVSRQILNFAECTVTIVH</sequence>
<dbReference type="EMBL" id="CP001840">
    <property type="protein sequence ID" value="ADP35751.1"/>
    <property type="molecule type" value="Genomic_DNA"/>
</dbReference>
<dbReference type="PRINTS" id="PR01438">
    <property type="entry name" value="UNVRSLSTRESS"/>
</dbReference>
<comment type="similarity">
    <text evidence="1">Belongs to the universal stress protein A family.</text>
</comment>
<dbReference type="SUPFAM" id="SSF52402">
    <property type="entry name" value="Adenine nucleotide alpha hydrolases-like"/>
    <property type="match status" value="2"/>
</dbReference>
<organism evidence="3 4">
    <name type="scientific">Bifidobacterium bifidum (strain PRL2010)</name>
    <dbReference type="NCBI Taxonomy" id="702459"/>
    <lineage>
        <taxon>Bacteria</taxon>
        <taxon>Bacillati</taxon>
        <taxon>Actinomycetota</taxon>
        <taxon>Actinomycetes</taxon>
        <taxon>Bifidobacteriales</taxon>
        <taxon>Bifidobacteriaceae</taxon>
        <taxon>Bifidobacterium</taxon>
    </lineage>
</organism>
<gene>
    <name evidence="3" type="ordered locus">BBPR_0657</name>
</gene>
<dbReference type="InterPro" id="IPR014729">
    <property type="entry name" value="Rossmann-like_a/b/a_fold"/>
</dbReference>
<dbReference type="HOGENOM" id="CLU_049301_2_3_11"/>
<accession>A0A0H3E9G2</accession>
<dbReference type="Gene3D" id="3.40.50.620">
    <property type="entry name" value="HUPs"/>
    <property type="match status" value="2"/>
</dbReference>
<dbReference type="InterPro" id="IPR006016">
    <property type="entry name" value="UspA"/>
</dbReference>
<protein>
    <submittedName>
        <fullName evidence="3">Universal stress protein family</fullName>
    </submittedName>
</protein>
<dbReference type="Pfam" id="PF00582">
    <property type="entry name" value="Usp"/>
    <property type="match status" value="2"/>
</dbReference>
<dbReference type="OrthoDB" id="3174546at2"/>
<dbReference type="Proteomes" id="UP000002312">
    <property type="component" value="Chromosome"/>
</dbReference>
<feature type="domain" description="UspA" evidence="2">
    <location>
        <begin position="194"/>
        <end position="331"/>
    </location>
</feature>
<proteinExistence type="inferred from homology"/>
<dbReference type="eggNOG" id="COG0589">
    <property type="taxonomic scope" value="Bacteria"/>
</dbReference>
<dbReference type="CDD" id="cd00293">
    <property type="entry name" value="USP-like"/>
    <property type="match status" value="1"/>
</dbReference>
<dbReference type="PANTHER" id="PTHR31964">
    <property type="entry name" value="ADENINE NUCLEOTIDE ALPHA HYDROLASES-LIKE SUPERFAMILY PROTEIN"/>
    <property type="match status" value="1"/>
</dbReference>
<dbReference type="InterPro" id="IPR006015">
    <property type="entry name" value="Universal_stress_UspA"/>
</dbReference>
<dbReference type="RefSeq" id="WP_013389722.1">
    <property type="nucleotide sequence ID" value="NC_014638.1"/>
</dbReference>
<dbReference type="AlphaFoldDB" id="A0A0H3E9G2"/>
<evidence type="ECO:0000313" key="3">
    <source>
        <dbReference type="EMBL" id="ADP35751.1"/>
    </source>
</evidence>